<dbReference type="GO" id="GO:0008374">
    <property type="term" value="F:O-acyltransferase activity"/>
    <property type="evidence" value="ECO:0007669"/>
    <property type="project" value="TreeGrafter"/>
</dbReference>
<dbReference type="SUPFAM" id="SSF51161">
    <property type="entry name" value="Trimeric LpxA-like enzymes"/>
    <property type="match status" value="1"/>
</dbReference>
<gene>
    <name evidence="5" type="ORF">HHL01_08000</name>
</gene>
<accession>A0A7X9U5Y6</accession>
<reference evidence="5 6" key="1">
    <citation type="submission" date="2020-04" db="EMBL/GenBank/DDBJ databases">
        <title>Genome Sequencing and Assembley of Pseudoalteromonas artica.</title>
        <authorList>
            <person name="Akerly B."/>
            <person name="Cook G."/>
        </authorList>
    </citation>
    <scope>NUCLEOTIDE SEQUENCE [LARGE SCALE GENOMIC DNA]</scope>
    <source>
        <strain evidence="5 6">NEC-BIFX-0059</strain>
    </source>
</reference>
<evidence type="ECO:0000256" key="3">
    <source>
        <dbReference type="ARBA" id="ARBA00022737"/>
    </source>
</evidence>
<dbReference type="PANTHER" id="PTHR23416">
    <property type="entry name" value="SIALIC ACID SYNTHASE-RELATED"/>
    <property type="match status" value="1"/>
</dbReference>
<dbReference type="AlphaFoldDB" id="A0A7X9U5Y6"/>
<comment type="caution">
    <text evidence="5">The sequence shown here is derived from an EMBL/GenBank/DDBJ whole genome shotgun (WGS) entry which is preliminary data.</text>
</comment>
<keyword evidence="3" id="KW-0677">Repeat</keyword>
<dbReference type="EMBL" id="JABBCX010000003">
    <property type="protein sequence ID" value="NMF48123.1"/>
    <property type="molecule type" value="Genomic_DNA"/>
</dbReference>
<keyword evidence="4" id="KW-0012">Acyltransferase</keyword>
<dbReference type="GO" id="GO:0005829">
    <property type="term" value="C:cytosol"/>
    <property type="evidence" value="ECO:0007669"/>
    <property type="project" value="TreeGrafter"/>
</dbReference>
<evidence type="ECO:0000256" key="1">
    <source>
        <dbReference type="ARBA" id="ARBA00007274"/>
    </source>
</evidence>
<dbReference type="InterPro" id="IPR011004">
    <property type="entry name" value="Trimer_LpxA-like_sf"/>
</dbReference>
<proteinExistence type="inferred from homology"/>
<dbReference type="CDD" id="cd03349">
    <property type="entry name" value="LbH_XAT"/>
    <property type="match status" value="1"/>
</dbReference>
<name>A0A7X9U5Y6_9GAMM</name>
<sequence>MIPDFSAIDSDIDKTALIYSGARIRGTILNKGVSVGNFSRVDYSKLGEKVRVDRNNHIYQSSLSRFSYTGMNTVIMHSSIGAFTSISWNVSIGGADHDYSRMTQHSFLYNAVDSIRPDLETIAYDRFNKPVTIGCDVWIAAGAVITRGVTIGHGAVIGANAVVTKNVPPYAIAVGSPAKVIKHRFSSDIVSLLLQLRWWDWSDDKLKKYYDVVSQAPDIKTLKLLLAKD</sequence>
<evidence type="ECO:0000313" key="6">
    <source>
        <dbReference type="Proteomes" id="UP000519126"/>
    </source>
</evidence>
<dbReference type="InterPro" id="IPR051159">
    <property type="entry name" value="Hexapeptide_acetyltransf"/>
</dbReference>
<dbReference type="InterPro" id="IPR001451">
    <property type="entry name" value="Hexapep"/>
</dbReference>
<protein>
    <submittedName>
        <fullName evidence="5">Chloramphenicol acetyltransferase</fullName>
    </submittedName>
</protein>
<comment type="similarity">
    <text evidence="1">Belongs to the transferase hexapeptide repeat family.</text>
</comment>
<dbReference type="PROSITE" id="PS00101">
    <property type="entry name" value="HEXAPEP_TRANSFERASES"/>
    <property type="match status" value="1"/>
</dbReference>
<dbReference type="Pfam" id="PF00132">
    <property type="entry name" value="Hexapep"/>
    <property type="match status" value="1"/>
</dbReference>
<dbReference type="PANTHER" id="PTHR23416:SF23">
    <property type="entry name" value="ACETYLTRANSFERASE C18B11.09C-RELATED"/>
    <property type="match status" value="1"/>
</dbReference>
<dbReference type="Gene3D" id="2.160.10.10">
    <property type="entry name" value="Hexapeptide repeat proteins"/>
    <property type="match status" value="1"/>
</dbReference>
<evidence type="ECO:0000313" key="5">
    <source>
        <dbReference type="EMBL" id="NMF48123.1"/>
    </source>
</evidence>
<evidence type="ECO:0000256" key="4">
    <source>
        <dbReference type="ARBA" id="ARBA00023315"/>
    </source>
</evidence>
<organism evidence="5 6">
    <name type="scientific">Pseudoalteromonas arctica</name>
    <dbReference type="NCBI Taxonomy" id="394751"/>
    <lineage>
        <taxon>Bacteria</taxon>
        <taxon>Pseudomonadati</taxon>
        <taxon>Pseudomonadota</taxon>
        <taxon>Gammaproteobacteria</taxon>
        <taxon>Alteromonadales</taxon>
        <taxon>Pseudoalteromonadaceae</taxon>
        <taxon>Pseudoalteromonas</taxon>
    </lineage>
</organism>
<dbReference type="Proteomes" id="UP000519126">
    <property type="component" value="Unassembled WGS sequence"/>
</dbReference>
<evidence type="ECO:0000256" key="2">
    <source>
        <dbReference type="ARBA" id="ARBA00022679"/>
    </source>
</evidence>
<dbReference type="InterPro" id="IPR018357">
    <property type="entry name" value="Hexapep_transf_CS"/>
</dbReference>
<keyword evidence="2 5" id="KW-0808">Transferase</keyword>
<dbReference type="RefSeq" id="WP_170071642.1">
    <property type="nucleotide sequence ID" value="NZ_JABBCX010000003.1"/>
</dbReference>